<dbReference type="GO" id="GO:0005886">
    <property type="term" value="C:plasma membrane"/>
    <property type="evidence" value="ECO:0007669"/>
    <property type="project" value="UniProtKB-SubCell"/>
</dbReference>
<dbReference type="AlphaFoldDB" id="A0A059C3J0"/>
<evidence type="ECO:0000256" key="8">
    <source>
        <dbReference type="ARBA" id="ARBA00022989"/>
    </source>
</evidence>
<protein>
    <submittedName>
        <fullName evidence="13">Uncharacterized protein</fullName>
    </submittedName>
</protein>
<keyword evidence="5" id="KW-0812">Transmembrane</keyword>
<dbReference type="Pfam" id="PF00560">
    <property type="entry name" value="LRR_1"/>
    <property type="match status" value="2"/>
</dbReference>
<evidence type="ECO:0000256" key="2">
    <source>
        <dbReference type="ARBA" id="ARBA00009592"/>
    </source>
</evidence>
<organism evidence="13">
    <name type="scientific">Eucalyptus grandis</name>
    <name type="common">Flooded gum</name>
    <dbReference type="NCBI Taxonomy" id="71139"/>
    <lineage>
        <taxon>Eukaryota</taxon>
        <taxon>Viridiplantae</taxon>
        <taxon>Streptophyta</taxon>
        <taxon>Embryophyta</taxon>
        <taxon>Tracheophyta</taxon>
        <taxon>Spermatophyta</taxon>
        <taxon>Magnoliopsida</taxon>
        <taxon>eudicotyledons</taxon>
        <taxon>Gunneridae</taxon>
        <taxon>Pentapetalae</taxon>
        <taxon>rosids</taxon>
        <taxon>malvids</taxon>
        <taxon>Myrtales</taxon>
        <taxon>Myrtaceae</taxon>
        <taxon>Myrtoideae</taxon>
        <taxon>Eucalypteae</taxon>
        <taxon>Eucalyptus</taxon>
    </lineage>
</organism>
<feature type="region of interest" description="Disordered" evidence="12">
    <location>
        <begin position="346"/>
        <end position="369"/>
    </location>
</feature>
<evidence type="ECO:0000256" key="10">
    <source>
        <dbReference type="ARBA" id="ARBA00023170"/>
    </source>
</evidence>
<keyword evidence="8" id="KW-1133">Transmembrane helix</keyword>
<dbReference type="InterPro" id="IPR032675">
    <property type="entry name" value="LRR_dom_sf"/>
</dbReference>
<feature type="non-terminal residue" evidence="13">
    <location>
        <position position="1"/>
    </location>
</feature>
<name>A0A059C3J0_EUCGR</name>
<dbReference type="PRINTS" id="PR00019">
    <property type="entry name" value="LEURICHRPT"/>
</dbReference>
<dbReference type="InParanoid" id="A0A059C3J0"/>
<comment type="similarity">
    <text evidence="2">Belongs to the RLP family.</text>
</comment>
<dbReference type="Pfam" id="PF13855">
    <property type="entry name" value="LRR_8"/>
    <property type="match status" value="2"/>
</dbReference>
<proteinExistence type="inferred from homology"/>
<gene>
    <name evidence="13" type="ORF">EUGRSUZ_E01447</name>
</gene>
<keyword evidence="9" id="KW-0472">Membrane</keyword>
<dbReference type="SUPFAM" id="SSF52058">
    <property type="entry name" value="L domain-like"/>
    <property type="match status" value="1"/>
</dbReference>
<sequence length="369" mass="41102">NSFVLDRKASQDCDWDDHVISYPKTNSWNKSVDCCLWDGVACDDVTGNVIGLDLTCSWLHGPLQSSSSLFLLRHLQSLNLFGNNFVGSHISPNLSAFAKLTHLNLSSSYFVGIIPGEISRLSELNLTVLRLVKSKFTGHIPSLTFLDLSLNSISGEIPMWFWGISHDTLEILWLSSTLPRSLVKCRYLEVLDLSDNQIEDTFPRWLGTLAELKVLVLRSNNLKEIWLVKIFTFLTLIDLSHNSFQGNIPEFFGQLHSLIGLNLSHNYLIGSIPQTLGNLTNLGWLDLSSNELSGVIPRRLGDLASLGCLNLSENQLTSRIPQDKQLSTFSSDSFNGNPCLCGTPKAQMAHARRENAREKSSRVDEEAKG</sequence>
<evidence type="ECO:0000256" key="11">
    <source>
        <dbReference type="ARBA" id="ARBA00023180"/>
    </source>
</evidence>
<dbReference type="SMART" id="SM00369">
    <property type="entry name" value="LRR_TYP"/>
    <property type="match status" value="4"/>
</dbReference>
<evidence type="ECO:0000256" key="7">
    <source>
        <dbReference type="ARBA" id="ARBA00022737"/>
    </source>
</evidence>
<evidence type="ECO:0000256" key="3">
    <source>
        <dbReference type="ARBA" id="ARBA00022475"/>
    </source>
</evidence>
<keyword evidence="6" id="KW-0732">Signal</keyword>
<comment type="subcellular location">
    <subcellularLocation>
        <location evidence="1">Cell membrane</location>
        <topology evidence="1">Single-pass type I membrane protein</topology>
    </subcellularLocation>
</comment>
<keyword evidence="7" id="KW-0677">Repeat</keyword>
<dbReference type="PANTHER" id="PTHR48061">
    <property type="entry name" value="LEUCINE-RICH REPEAT RECEPTOR PROTEIN KINASE EMS1-LIKE-RELATED"/>
    <property type="match status" value="1"/>
</dbReference>
<evidence type="ECO:0000256" key="12">
    <source>
        <dbReference type="SAM" id="MobiDB-lite"/>
    </source>
</evidence>
<evidence type="ECO:0000256" key="9">
    <source>
        <dbReference type="ARBA" id="ARBA00023136"/>
    </source>
</evidence>
<reference evidence="13" key="1">
    <citation type="submission" date="2013-07" db="EMBL/GenBank/DDBJ databases">
        <title>The genome of Eucalyptus grandis.</title>
        <authorList>
            <person name="Schmutz J."/>
            <person name="Hayes R."/>
            <person name="Myburg A."/>
            <person name="Tuskan G."/>
            <person name="Grattapaglia D."/>
            <person name="Rokhsar D.S."/>
        </authorList>
    </citation>
    <scope>NUCLEOTIDE SEQUENCE</scope>
    <source>
        <tissue evidence="13">Leaf extractions</tissue>
    </source>
</reference>
<keyword evidence="10" id="KW-0675">Receptor</keyword>
<evidence type="ECO:0000313" key="13">
    <source>
        <dbReference type="EMBL" id="KCW73013.1"/>
    </source>
</evidence>
<dbReference type="Gramene" id="KCW73013">
    <property type="protein sequence ID" value="KCW73013"/>
    <property type="gene ID" value="EUGRSUZ_E01447"/>
</dbReference>
<keyword evidence="4" id="KW-0433">Leucine-rich repeat</keyword>
<dbReference type="PANTHER" id="PTHR48061:SF46">
    <property type="entry name" value="LEUCINE-RICH REPEAT-CONTAINING N-TERMINAL PLANT-TYPE DOMAIN-CONTAINING PROTEIN"/>
    <property type="match status" value="1"/>
</dbReference>
<feature type="compositionally biased region" description="Basic and acidic residues" evidence="12">
    <location>
        <begin position="351"/>
        <end position="369"/>
    </location>
</feature>
<dbReference type="Pfam" id="PF13516">
    <property type="entry name" value="LRR_6"/>
    <property type="match status" value="1"/>
</dbReference>
<dbReference type="InterPro" id="IPR003591">
    <property type="entry name" value="Leu-rich_rpt_typical-subtyp"/>
</dbReference>
<dbReference type="InterPro" id="IPR046956">
    <property type="entry name" value="RLP23-like"/>
</dbReference>
<keyword evidence="3" id="KW-1003">Cell membrane</keyword>
<evidence type="ECO:0000256" key="5">
    <source>
        <dbReference type="ARBA" id="ARBA00022692"/>
    </source>
</evidence>
<dbReference type="Gene3D" id="3.80.10.10">
    <property type="entry name" value="Ribonuclease Inhibitor"/>
    <property type="match status" value="2"/>
</dbReference>
<dbReference type="OMA" id="WDDHVIS"/>
<dbReference type="EMBL" id="KK198757">
    <property type="protein sequence ID" value="KCW73013.1"/>
    <property type="molecule type" value="Genomic_DNA"/>
</dbReference>
<evidence type="ECO:0000256" key="6">
    <source>
        <dbReference type="ARBA" id="ARBA00022729"/>
    </source>
</evidence>
<evidence type="ECO:0000256" key="4">
    <source>
        <dbReference type="ARBA" id="ARBA00022614"/>
    </source>
</evidence>
<dbReference type="InterPro" id="IPR001611">
    <property type="entry name" value="Leu-rich_rpt"/>
</dbReference>
<dbReference type="FunFam" id="3.80.10.10:FF:000111">
    <property type="entry name" value="LRR receptor-like serine/threonine-protein kinase ERECTA"/>
    <property type="match status" value="1"/>
</dbReference>
<accession>A0A059C3J0</accession>
<keyword evidence="11" id="KW-0325">Glycoprotein</keyword>
<evidence type="ECO:0000256" key="1">
    <source>
        <dbReference type="ARBA" id="ARBA00004251"/>
    </source>
</evidence>